<evidence type="ECO:0000256" key="2">
    <source>
        <dbReference type="ARBA" id="ARBA00023125"/>
    </source>
</evidence>
<dbReference type="Gene3D" id="1.20.120.530">
    <property type="entry name" value="GntR ligand-binding domain-like"/>
    <property type="match status" value="1"/>
</dbReference>
<dbReference type="InterPro" id="IPR036390">
    <property type="entry name" value="WH_DNA-bd_sf"/>
</dbReference>
<keyword evidence="1" id="KW-0805">Transcription regulation</keyword>
<dbReference type="Pfam" id="PF07729">
    <property type="entry name" value="FCD"/>
    <property type="match status" value="1"/>
</dbReference>
<keyword evidence="3" id="KW-0804">Transcription</keyword>
<dbReference type="PANTHER" id="PTHR43537">
    <property type="entry name" value="TRANSCRIPTIONAL REGULATOR, GNTR FAMILY"/>
    <property type="match status" value="1"/>
</dbReference>
<evidence type="ECO:0000256" key="3">
    <source>
        <dbReference type="ARBA" id="ARBA00023163"/>
    </source>
</evidence>
<dbReference type="Proteomes" id="UP000198852">
    <property type="component" value="Unassembled WGS sequence"/>
</dbReference>
<dbReference type="InterPro" id="IPR008920">
    <property type="entry name" value="TF_FadR/GntR_C"/>
</dbReference>
<dbReference type="InterPro" id="IPR036388">
    <property type="entry name" value="WH-like_DNA-bd_sf"/>
</dbReference>
<dbReference type="InterPro" id="IPR000524">
    <property type="entry name" value="Tscrpt_reg_HTH_GntR"/>
</dbReference>
<dbReference type="SMART" id="SM00345">
    <property type="entry name" value="HTH_GNTR"/>
    <property type="match status" value="1"/>
</dbReference>
<evidence type="ECO:0000313" key="6">
    <source>
        <dbReference type="Proteomes" id="UP000198852"/>
    </source>
</evidence>
<gene>
    <name evidence="5" type="ORF">SAMN05660874_00131</name>
</gene>
<evidence type="ECO:0000313" key="5">
    <source>
        <dbReference type="EMBL" id="SFS31527.1"/>
    </source>
</evidence>
<feature type="domain" description="HTH gntR-type" evidence="4">
    <location>
        <begin position="11"/>
        <end position="78"/>
    </location>
</feature>
<keyword evidence="2 5" id="KW-0238">DNA-binding</keyword>
<dbReference type="SUPFAM" id="SSF46785">
    <property type="entry name" value="Winged helix' DNA-binding domain"/>
    <property type="match status" value="1"/>
</dbReference>
<dbReference type="Pfam" id="PF00392">
    <property type="entry name" value="GntR"/>
    <property type="match status" value="1"/>
</dbReference>
<sequence>MHNLEGKWDVSQAAARAYQALREDILTGERPAGSRLREEQLAEDYGLSRTPVREAIRRLQADGLVQVVPNRGAEVVSLSDEDFEEMFGLRSVLESYAARHAALRGEADVDRLHELCDAMERQLERLDEDGAHEEITRLNMEFHQAIHRAGGRRLLPELLSRVIEVPLVRRTFHRYTTAELHRSFTQHRELAEAIAAGDGDWAQAVMRSHVLAARATLLRPVQEQEDNQ</sequence>
<dbReference type="STRING" id="95161.SAMN05660874_00131"/>
<protein>
    <submittedName>
        <fullName evidence="5">DNA-binding transcriptional regulator, GntR family</fullName>
    </submittedName>
</protein>
<dbReference type="Gene3D" id="1.10.10.10">
    <property type="entry name" value="Winged helix-like DNA-binding domain superfamily/Winged helix DNA-binding domain"/>
    <property type="match status" value="1"/>
</dbReference>
<proteinExistence type="predicted"/>
<keyword evidence="6" id="KW-1185">Reference proteome</keyword>
<dbReference type="PANTHER" id="PTHR43537:SF24">
    <property type="entry name" value="GLUCONATE OPERON TRANSCRIPTIONAL REPRESSOR"/>
    <property type="match status" value="1"/>
</dbReference>
<dbReference type="PRINTS" id="PR00035">
    <property type="entry name" value="HTHGNTR"/>
</dbReference>
<accession>A0A1I6NUA2</accession>
<dbReference type="EMBL" id="FOZX01000001">
    <property type="protein sequence ID" value="SFS31527.1"/>
    <property type="molecule type" value="Genomic_DNA"/>
</dbReference>
<dbReference type="OrthoDB" id="8664638at2"/>
<evidence type="ECO:0000259" key="4">
    <source>
        <dbReference type="PROSITE" id="PS50949"/>
    </source>
</evidence>
<dbReference type="AlphaFoldDB" id="A0A1I6NUA2"/>
<dbReference type="GO" id="GO:0003677">
    <property type="term" value="F:DNA binding"/>
    <property type="evidence" value="ECO:0007669"/>
    <property type="project" value="UniProtKB-KW"/>
</dbReference>
<organism evidence="5 6">
    <name type="scientific">Saccharopolyspora flava</name>
    <dbReference type="NCBI Taxonomy" id="95161"/>
    <lineage>
        <taxon>Bacteria</taxon>
        <taxon>Bacillati</taxon>
        <taxon>Actinomycetota</taxon>
        <taxon>Actinomycetes</taxon>
        <taxon>Pseudonocardiales</taxon>
        <taxon>Pseudonocardiaceae</taxon>
        <taxon>Saccharopolyspora</taxon>
    </lineage>
</organism>
<dbReference type="SUPFAM" id="SSF48008">
    <property type="entry name" value="GntR ligand-binding domain-like"/>
    <property type="match status" value="1"/>
</dbReference>
<dbReference type="GO" id="GO:0003700">
    <property type="term" value="F:DNA-binding transcription factor activity"/>
    <property type="evidence" value="ECO:0007669"/>
    <property type="project" value="InterPro"/>
</dbReference>
<dbReference type="CDD" id="cd07377">
    <property type="entry name" value="WHTH_GntR"/>
    <property type="match status" value="1"/>
</dbReference>
<dbReference type="SMART" id="SM00895">
    <property type="entry name" value="FCD"/>
    <property type="match status" value="1"/>
</dbReference>
<dbReference type="InterPro" id="IPR011711">
    <property type="entry name" value="GntR_C"/>
</dbReference>
<dbReference type="PROSITE" id="PS50949">
    <property type="entry name" value="HTH_GNTR"/>
    <property type="match status" value="1"/>
</dbReference>
<name>A0A1I6NUA2_9PSEU</name>
<evidence type="ECO:0000256" key="1">
    <source>
        <dbReference type="ARBA" id="ARBA00023015"/>
    </source>
</evidence>
<reference evidence="6" key="1">
    <citation type="submission" date="2016-10" db="EMBL/GenBank/DDBJ databases">
        <authorList>
            <person name="Varghese N."/>
            <person name="Submissions S."/>
        </authorList>
    </citation>
    <scope>NUCLEOTIDE SEQUENCE [LARGE SCALE GENOMIC DNA]</scope>
    <source>
        <strain evidence="6">DSM 44771</strain>
    </source>
</reference>